<organism evidence="1 2">
    <name type="scientific">Aduncisulcus paluster</name>
    <dbReference type="NCBI Taxonomy" id="2918883"/>
    <lineage>
        <taxon>Eukaryota</taxon>
        <taxon>Metamonada</taxon>
        <taxon>Carpediemonas-like organisms</taxon>
        <taxon>Aduncisulcus</taxon>
    </lineage>
</organism>
<evidence type="ECO:0000313" key="2">
    <source>
        <dbReference type="Proteomes" id="UP001057375"/>
    </source>
</evidence>
<dbReference type="EMBL" id="BQXS01005765">
    <property type="protein sequence ID" value="GKT14599.1"/>
    <property type="molecule type" value="Genomic_DNA"/>
</dbReference>
<reference evidence="1" key="1">
    <citation type="submission" date="2022-03" db="EMBL/GenBank/DDBJ databases">
        <title>Draft genome sequence of Aduncisulcus paluster, a free-living microaerophilic Fornicata.</title>
        <authorList>
            <person name="Yuyama I."/>
            <person name="Kume K."/>
            <person name="Tamura T."/>
            <person name="Inagaki Y."/>
            <person name="Hashimoto T."/>
        </authorList>
    </citation>
    <scope>NUCLEOTIDE SEQUENCE</scope>
    <source>
        <strain evidence="1">NY0171</strain>
    </source>
</reference>
<name>A0ABQ5JSA9_9EUKA</name>
<proteinExistence type="predicted"/>
<dbReference type="Gene3D" id="3.40.50.12780">
    <property type="entry name" value="N-terminal domain of ligase-like"/>
    <property type="match status" value="1"/>
</dbReference>
<comment type="caution">
    <text evidence="1">The sequence shown here is derived from an EMBL/GenBank/DDBJ whole genome shotgun (WGS) entry which is preliminary data.</text>
</comment>
<sequence>MKLLVEEYLNGKGEIVLPDGYTVNYYLEPGNIAVPLFAPELPGHSERLDAVLSDAQPTVVLTNNAAAESVNRFVRGLPRDRRPRVVAVDSVPDS</sequence>
<keyword evidence="2" id="KW-1185">Reference proteome</keyword>
<accession>A0ABQ5JSA9</accession>
<protein>
    <submittedName>
        <fullName evidence="1">Uncharacterized protein</fullName>
    </submittedName>
</protein>
<gene>
    <name evidence="1" type="ORF">ADUPG1_004046</name>
</gene>
<dbReference type="Proteomes" id="UP001057375">
    <property type="component" value="Unassembled WGS sequence"/>
</dbReference>
<evidence type="ECO:0000313" key="1">
    <source>
        <dbReference type="EMBL" id="GKT14599.1"/>
    </source>
</evidence>
<dbReference type="InterPro" id="IPR042099">
    <property type="entry name" value="ANL_N_sf"/>
</dbReference>
<feature type="non-terminal residue" evidence="1">
    <location>
        <position position="94"/>
    </location>
</feature>